<dbReference type="SUPFAM" id="SSF55658">
    <property type="entry name" value="L9 N-domain-like"/>
    <property type="match status" value="1"/>
</dbReference>
<dbReference type="InterPro" id="IPR009027">
    <property type="entry name" value="Ribosomal_bL9/RNase_H1_N"/>
</dbReference>
<evidence type="ECO:0000259" key="2">
    <source>
        <dbReference type="Pfam" id="PF01693"/>
    </source>
</evidence>
<name>A0A8H5CF12_9AGAR</name>
<keyword evidence="4" id="KW-1185">Reference proteome</keyword>
<organism evidence="3 4">
    <name type="scientific">Ephemerocybe angulata</name>
    <dbReference type="NCBI Taxonomy" id="980116"/>
    <lineage>
        <taxon>Eukaryota</taxon>
        <taxon>Fungi</taxon>
        <taxon>Dikarya</taxon>
        <taxon>Basidiomycota</taxon>
        <taxon>Agaricomycotina</taxon>
        <taxon>Agaricomycetes</taxon>
        <taxon>Agaricomycetidae</taxon>
        <taxon>Agaricales</taxon>
        <taxon>Agaricineae</taxon>
        <taxon>Psathyrellaceae</taxon>
        <taxon>Ephemerocybe</taxon>
    </lineage>
</organism>
<dbReference type="Pfam" id="PF01693">
    <property type="entry name" value="Cauli_VI"/>
    <property type="match status" value="1"/>
</dbReference>
<sequence length="224" mass="23020">MAKETAAKEERLATLSRATSPSMLRLLGNLIHAIDDRHLTLDDYLQVGNGDTNPVSCDMCNGTGIVLVLTVASDDEDDGATTNVPPATTTNVPPATTNTSGPSAAAAAVAPPASGVTASSTQTAQDAPLPTVIIPPATSPIAGFQSLGPNVLPPAPESAVYTGAGPDRFFTVTRGLRVGVFGGWMDTSPYVTGVSGAVYSRHRTLHSAYEAYVKAYGRGIITHA</sequence>
<evidence type="ECO:0000313" key="4">
    <source>
        <dbReference type="Proteomes" id="UP000541558"/>
    </source>
</evidence>
<dbReference type="OrthoDB" id="3270804at2759"/>
<dbReference type="EMBL" id="JAACJK010000006">
    <property type="protein sequence ID" value="KAF5339886.1"/>
    <property type="molecule type" value="Genomic_DNA"/>
</dbReference>
<reference evidence="3 4" key="1">
    <citation type="journal article" date="2020" name="ISME J.">
        <title>Uncovering the hidden diversity of litter-decomposition mechanisms in mushroom-forming fungi.</title>
        <authorList>
            <person name="Floudas D."/>
            <person name="Bentzer J."/>
            <person name="Ahren D."/>
            <person name="Johansson T."/>
            <person name="Persson P."/>
            <person name="Tunlid A."/>
        </authorList>
    </citation>
    <scope>NUCLEOTIDE SEQUENCE [LARGE SCALE GENOMIC DNA]</scope>
    <source>
        <strain evidence="3 4">CBS 175.51</strain>
    </source>
</reference>
<accession>A0A8H5CF12</accession>
<evidence type="ECO:0000256" key="1">
    <source>
        <dbReference type="SAM" id="MobiDB-lite"/>
    </source>
</evidence>
<dbReference type="Proteomes" id="UP000541558">
    <property type="component" value="Unassembled WGS sequence"/>
</dbReference>
<dbReference type="Gene3D" id="3.40.970.10">
    <property type="entry name" value="Ribonuclease H1, N-terminal domain"/>
    <property type="match status" value="1"/>
</dbReference>
<evidence type="ECO:0000313" key="3">
    <source>
        <dbReference type="EMBL" id="KAF5339886.1"/>
    </source>
</evidence>
<dbReference type="InterPro" id="IPR037056">
    <property type="entry name" value="RNase_H1_N_sf"/>
</dbReference>
<feature type="domain" description="Ribonuclease H1 N-terminal" evidence="2">
    <location>
        <begin position="169"/>
        <end position="210"/>
    </location>
</feature>
<proteinExistence type="predicted"/>
<dbReference type="InterPro" id="IPR011320">
    <property type="entry name" value="RNase_H1_N"/>
</dbReference>
<dbReference type="AlphaFoldDB" id="A0A8H5CF12"/>
<feature type="compositionally biased region" description="Low complexity" evidence="1">
    <location>
        <begin position="80"/>
        <end position="108"/>
    </location>
</feature>
<feature type="region of interest" description="Disordered" evidence="1">
    <location>
        <begin position="76"/>
        <end position="108"/>
    </location>
</feature>
<comment type="caution">
    <text evidence="3">The sequence shown here is derived from an EMBL/GenBank/DDBJ whole genome shotgun (WGS) entry which is preliminary data.</text>
</comment>
<protein>
    <recommendedName>
        <fullName evidence="2">Ribonuclease H1 N-terminal domain-containing protein</fullName>
    </recommendedName>
</protein>
<gene>
    <name evidence="3" type="ORF">D9611_009024</name>
</gene>